<name>A0ABV6QN69_9ACTN</name>
<evidence type="ECO:0000313" key="1">
    <source>
        <dbReference type="EMBL" id="MFC0626089.1"/>
    </source>
</evidence>
<dbReference type="Proteomes" id="UP001589890">
    <property type="component" value="Unassembled WGS sequence"/>
</dbReference>
<protein>
    <submittedName>
        <fullName evidence="1">Uncharacterized protein</fullName>
    </submittedName>
</protein>
<sequence>MVEFTGSLSLRGTIVWFTPDQGGRVSGPPVPDYDYDYVATAYVPPRTADANQAGIALSRFAPGAWRSPAEGLLAAAPDARAQHISPGSIVVITEGTRPVGLFTIAEVEQITPVTVSAEALSV</sequence>
<proteinExistence type="predicted"/>
<evidence type="ECO:0000313" key="2">
    <source>
        <dbReference type="Proteomes" id="UP001589890"/>
    </source>
</evidence>
<dbReference type="EMBL" id="JBHLTC010000022">
    <property type="protein sequence ID" value="MFC0626089.1"/>
    <property type="molecule type" value="Genomic_DNA"/>
</dbReference>
<gene>
    <name evidence="1" type="ORF">ACFFGN_18565</name>
</gene>
<accession>A0ABV6QN69</accession>
<comment type="caution">
    <text evidence="1">The sequence shown here is derived from an EMBL/GenBank/DDBJ whole genome shotgun (WGS) entry which is preliminary data.</text>
</comment>
<organism evidence="1 2">
    <name type="scientific">Kribbella deserti</name>
    <dbReference type="NCBI Taxonomy" id="1926257"/>
    <lineage>
        <taxon>Bacteria</taxon>
        <taxon>Bacillati</taxon>
        <taxon>Actinomycetota</taxon>
        <taxon>Actinomycetes</taxon>
        <taxon>Propionibacteriales</taxon>
        <taxon>Kribbellaceae</taxon>
        <taxon>Kribbella</taxon>
    </lineage>
</organism>
<reference evidence="1 2" key="1">
    <citation type="submission" date="2024-09" db="EMBL/GenBank/DDBJ databases">
        <authorList>
            <person name="Sun Q."/>
            <person name="Mori K."/>
        </authorList>
    </citation>
    <scope>NUCLEOTIDE SEQUENCE [LARGE SCALE GENOMIC DNA]</scope>
    <source>
        <strain evidence="1 2">CGMCC 1.15906</strain>
    </source>
</reference>
<keyword evidence="2" id="KW-1185">Reference proteome</keyword>
<dbReference type="RefSeq" id="WP_380049190.1">
    <property type="nucleotide sequence ID" value="NZ_JBHLTC010000022.1"/>
</dbReference>